<dbReference type="EMBL" id="KP136319">
    <property type="protein sequence ID" value="AJF97688.1"/>
    <property type="molecule type" value="Genomic_DNA"/>
</dbReference>
<sequence>MSQSSSAVSTEVQPVYPQTNVNDTPAIDPVPAPTVGAHHEEVSAAPPATETSSVMLPTASPPTTANDYSNRFHACRCNHKAPVKTPAKVQAGTPAPAARAPTPTSRPRPVYVWIVLFCLVTLAAAAIFYYCNYTSPAAVAVSAEDATRACVDTAINPQGNTDTDDNDDWCLCMCAIGVPLVRGQVTTDAHGSHCACLCDLPDKEAAPTWPHNVCALVTFAISLLVVFGLSFFF</sequence>
<accession>A0A0B5IY06</accession>
<feature type="region of interest" description="Disordered" evidence="1">
    <location>
        <begin position="86"/>
        <end position="105"/>
    </location>
</feature>
<feature type="region of interest" description="Disordered" evidence="1">
    <location>
        <begin position="1"/>
        <end position="63"/>
    </location>
</feature>
<feature type="compositionally biased region" description="Polar residues" evidence="1">
    <location>
        <begin position="1"/>
        <end position="23"/>
    </location>
</feature>
<proteinExistence type="predicted"/>
<organism evidence="3 4">
    <name type="scientific">Pandoravirus inopinatum</name>
    <dbReference type="NCBI Taxonomy" id="1605721"/>
    <lineage>
        <taxon>Viruses</taxon>
        <taxon>Pandoravirus</taxon>
    </lineage>
</organism>
<feature type="transmembrane region" description="Helical" evidence="2">
    <location>
        <begin position="209"/>
        <end position="232"/>
    </location>
</feature>
<dbReference type="GeneID" id="23462605"/>
<keyword evidence="2" id="KW-0812">Transmembrane</keyword>
<dbReference type="RefSeq" id="YP_009119923.1">
    <property type="nucleotide sequence ID" value="NC_026440.1"/>
</dbReference>
<protein>
    <recommendedName>
        <fullName evidence="5">Transmembrane protein</fullName>
    </recommendedName>
</protein>
<evidence type="ECO:0000256" key="1">
    <source>
        <dbReference type="SAM" id="MobiDB-lite"/>
    </source>
</evidence>
<feature type="compositionally biased region" description="Low complexity" evidence="1">
    <location>
        <begin position="93"/>
        <end position="105"/>
    </location>
</feature>
<feature type="compositionally biased region" description="Polar residues" evidence="1">
    <location>
        <begin position="49"/>
        <end position="63"/>
    </location>
</feature>
<evidence type="ECO:0000313" key="4">
    <source>
        <dbReference type="Proteomes" id="UP000202511"/>
    </source>
</evidence>
<evidence type="ECO:0000313" key="3">
    <source>
        <dbReference type="EMBL" id="AJF97688.1"/>
    </source>
</evidence>
<name>A0A0B5IY06_9VIRU</name>
<dbReference type="KEGG" id="vg:23462605"/>
<evidence type="ECO:0008006" key="5">
    <source>
        <dbReference type="Google" id="ProtNLM"/>
    </source>
</evidence>
<feature type="transmembrane region" description="Helical" evidence="2">
    <location>
        <begin position="110"/>
        <end position="130"/>
    </location>
</feature>
<keyword evidence="2" id="KW-0472">Membrane</keyword>
<evidence type="ECO:0000256" key="2">
    <source>
        <dbReference type="SAM" id="Phobius"/>
    </source>
</evidence>
<keyword evidence="2" id="KW-1133">Transmembrane helix</keyword>
<reference evidence="3 4" key="1">
    <citation type="journal article" date="2015" name="Parasitol. Res.">
        <title>Viruses in close associations with free-living amoebae.</title>
        <authorList>
            <person name="Scheid P."/>
        </authorList>
    </citation>
    <scope>NUCLEOTIDE SEQUENCE [LARGE SCALE GENOMIC DNA]</scope>
    <source>
        <strain evidence="3">KlaHel</strain>
    </source>
</reference>
<dbReference type="Proteomes" id="UP000202511">
    <property type="component" value="Segment"/>
</dbReference>